<keyword evidence="1" id="KW-0812">Transmembrane</keyword>
<reference evidence="2 3" key="1">
    <citation type="submission" date="2021-03" db="EMBL/GenBank/DDBJ databases">
        <title>Sequencing the genomes of 1000 actinobacteria strains.</title>
        <authorList>
            <person name="Klenk H.-P."/>
        </authorList>
    </citation>
    <scope>NUCLEOTIDE SEQUENCE [LARGE SCALE GENOMIC DNA]</scope>
    <source>
        <strain evidence="2 3">DSM 12936</strain>
    </source>
</reference>
<evidence type="ECO:0000313" key="2">
    <source>
        <dbReference type="EMBL" id="MBP2417980.1"/>
    </source>
</evidence>
<name>A0ABS4ZB85_9ACTN</name>
<keyword evidence="1" id="KW-1133">Transmembrane helix</keyword>
<dbReference type="RefSeq" id="WP_210057119.1">
    <property type="nucleotide sequence ID" value="NZ_JAGIOB010000001.1"/>
</dbReference>
<feature type="transmembrane region" description="Helical" evidence="1">
    <location>
        <begin position="29"/>
        <end position="48"/>
    </location>
</feature>
<keyword evidence="3" id="KW-1185">Reference proteome</keyword>
<organism evidence="2 3">
    <name type="scientific">Microlunatus capsulatus</name>
    <dbReference type="NCBI Taxonomy" id="99117"/>
    <lineage>
        <taxon>Bacteria</taxon>
        <taxon>Bacillati</taxon>
        <taxon>Actinomycetota</taxon>
        <taxon>Actinomycetes</taxon>
        <taxon>Propionibacteriales</taxon>
        <taxon>Propionibacteriaceae</taxon>
        <taxon>Microlunatus</taxon>
    </lineage>
</organism>
<accession>A0ABS4ZB85</accession>
<sequence>MRVLRAGVLGGASLGLALAGHLVGGGHRPPLALLAVCAALLGLTAVTATARRVRLVVLLPLLGVQQVLLHLAFGAGAGTAGCGAVDPHAGHVAGAVLSCAPGGTAMAMPGWPMTAAHVLATAATAWLLLRGERTLWALAERVVRAATAAPAPRRRRAVALVVAPAAVLALVAPLSPAAPRGPPVPVLP</sequence>
<dbReference type="EMBL" id="JAGIOB010000001">
    <property type="protein sequence ID" value="MBP2417980.1"/>
    <property type="molecule type" value="Genomic_DNA"/>
</dbReference>
<protein>
    <recommendedName>
        <fullName evidence="4">Integral membrane protein</fullName>
    </recommendedName>
</protein>
<evidence type="ECO:0000313" key="3">
    <source>
        <dbReference type="Proteomes" id="UP000758168"/>
    </source>
</evidence>
<evidence type="ECO:0008006" key="4">
    <source>
        <dbReference type="Google" id="ProtNLM"/>
    </source>
</evidence>
<comment type="caution">
    <text evidence="2">The sequence shown here is derived from an EMBL/GenBank/DDBJ whole genome shotgun (WGS) entry which is preliminary data.</text>
</comment>
<feature type="transmembrane region" description="Helical" evidence="1">
    <location>
        <begin position="55"/>
        <end position="73"/>
    </location>
</feature>
<proteinExistence type="predicted"/>
<feature type="transmembrane region" description="Helical" evidence="1">
    <location>
        <begin position="111"/>
        <end position="129"/>
    </location>
</feature>
<gene>
    <name evidence="2" type="ORF">JOF54_002902</name>
</gene>
<evidence type="ECO:0000256" key="1">
    <source>
        <dbReference type="SAM" id="Phobius"/>
    </source>
</evidence>
<dbReference type="Proteomes" id="UP000758168">
    <property type="component" value="Unassembled WGS sequence"/>
</dbReference>
<keyword evidence="1" id="KW-0472">Membrane</keyword>
<feature type="transmembrane region" description="Helical" evidence="1">
    <location>
        <begin position="157"/>
        <end position="178"/>
    </location>
</feature>